<organism evidence="1">
    <name type="scientific">Anguilla anguilla</name>
    <name type="common">European freshwater eel</name>
    <name type="synonym">Muraena anguilla</name>
    <dbReference type="NCBI Taxonomy" id="7936"/>
    <lineage>
        <taxon>Eukaryota</taxon>
        <taxon>Metazoa</taxon>
        <taxon>Chordata</taxon>
        <taxon>Craniata</taxon>
        <taxon>Vertebrata</taxon>
        <taxon>Euteleostomi</taxon>
        <taxon>Actinopterygii</taxon>
        <taxon>Neopterygii</taxon>
        <taxon>Teleostei</taxon>
        <taxon>Anguilliformes</taxon>
        <taxon>Anguillidae</taxon>
        <taxon>Anguilla</taxon>
    </lineage>
</organism>
<sequence>MRSKALVIAE</sequence>
<reference evidence="1" key="2">
    <citation type="journal article" date="2015" name="Fish Shellfish Immunol.">
        <title>Early steps in the European eel (Anguilla anguilla)-Vibrio vulnificus interaction in the gills: Role of the RtxA13 toxin.</title>
        <authorList>
            <person name="Callol A."/>
            <person name="Pajuelo D."/>
            <person name="Ebbesson L."/>
            <person name="Teles M."/>
            <person name="MacKenzie S."/>
            <person name="Amaro C."/>
        </authorList>
    </citation>
    <scope>NUCLEOTIDE SEQUENCE</scope>
</reference>
<evidence type="ECO:0000313" key="1">
    <source>
        <dbReference type="EMBL" id="JAH52281.1"/>
    </source>
</evidence>
<reference evidence="1" key="1">
    <citation type="submission" date="2014-11" db="EMBL/GenBank/DDBJ databases">
        <authorList>
            <person name="Amaro Gonzalez C."/>
        </authorList>
    </citation>
    <scope>NUCLEOTIDE SEQUENCE</scope>
</reference>
<accession>A0A0E9TFC3</accession>
<dbReference type="EMBL" id="GBXM01056296">
    <property type="protein sequence ID" value="JAH52281.1"/>
    <property type="molecule type" value="Transcribed_RNA"/>
</dbReference>
<proteinExistence type="predicted"/>
<name>A0A0E9TFC3_ANGAN</name>
<protein>
    <submittedName>
        <fullName evidence="1">Uncharacterized protein</fullName>
    </submittedName>
</protein>